<dbReference type="Proteomes" id="UP001500124">
    <property type="component" value="Unassembled WGS sequence"/>
</dbReference>
<protein>
    <submittedName>
        <fullName evidence="1">Uncharacterized protein</fullName>
    </submittedName>
</protein>
<name>A0ABP9L7P4_9ACTN</name>
<evidence type="ECO:0000313" key="1">
    <source>
        <dbReference type="EMBL" id="GAA5070656.1"/>
    </source>
</evidence>
<gene>
    <name evidence="1" type="ORF">GCM10023336_55970</name>
</gene>
<proteinExistence type="predicted"/>
<organism evidence="1 2">
    <name type="scientific">Streptomyces similanensis</name>
    <dbReference type="NCBI Taxonomy" id="1274988"/>
    <lineage>
        <taxon>Bacteria</taxon>
        <taxon>Bacillati</taxon>
        <taxon>Actinomycetota</taxon>
        <taxon>Actinomycetes</taxon>
        <taxon>Kitasatosporales</taxon>
        <taxon>Streptomycetaceae</taxon>
        <taxon>Streptomyces</taxon>
    </lineage>
</organism>
<evidence type="ECO:0000313" key="2">
    <source>
        <dbReference type="Proteomes" id="UP001500124"/>
    </source>
</evidence>
<dbReference type="EMBL" id="BAABKC010000087">
    <property type="protein sequence ID" value="GAA5070656.1"/>
    <property type="molecule type" value="Genomic_DNA"/>
</dbReference>
<keyword evidence="2" id="KW-1185">Reference proteome</keyword>
<accession>A0ABP9L7P4</accession>
<reference evidence="2" key="1">
    <citation type="journal article" date="2019" name="Int. J. Syst. Evol. Microbiol.">
        <title>The Global Catalogue of Microorganisms (GCM) 10K type strain sequencing project: providing services to taxonomists for standard genome sequencing and annotation.</title>
        <authorList>
            <consortium name="The Broad Institute Genomics Platform"/>
            <consortium name="The Broad Institute Genome Sequencing Center for Infectious Disease"/>
            <person name="Wu L."/>
            <person name="Ma J."/>
        </authorList>
    </citation>
    <scope>NUCLEOTIDE SEQUENCE [LARGE SCALE GENOMIC DNA]</scope>
    <source>
        <strain evidence="2">JCM 18410</strain>
    </source>
</reference>
<sequence>MLGAMDLVPGPEHQPKPAVRVDVDVSGYLEALEKVRAAVLFGWHEDLAALDDELGTLFRGQL</sequence>
<comment type="caution">
    <text evidence="1">The sequence shown here is derived from an EMBL/GenBank/DDBJ whole genome shotgun (WGS) entry which is preliminary data.</text>
</comment>